<evidence type="ECO:0000313" key="1">
    <source>
        <dbReference type="EMBL" id="KIL22875.1"/>
    </source>
</evidence>
<sequence>MFQYFPFLLSIRLFSQMKRRPSFNERLILLHEISTSFLEQLFCLLFVEPPCV</sequence>
<comment type="caution">
    <text evidence="1">The sequence shown here is derived from an EMBL/GenBank/DDBJ whole genome shotgun (WGS) entry which is preliminary data.</text>
</comment>
<evidence type="ECO:0000313" key="2">
    <source>
        <dbReference type="Proteomes" id="UP000031978"/>
    </source>
</evidence>
<organism evidence="1 2">
    <name type="scientific">Bacillus pumilus</name>
    <name type="common">Bacillus mesentericus</name>
    <dbReference type="NCBI Taxonomy" id="1408"/>
    <lineage>
        <taxon>Bacteria</taxon>
        <taxon>Bacillati</taxon>
        <taxon>Bacillota</taxon>
        <taxon>Bacilli</taxon>
        <taxon>Bacillales</taxon>
        <taxon>Bacillaceae</taxon>
        <taxon>Bacillus</taxon>
    </lineage>
</organism>
<dbReference type="Proteomes" id="UP000031978">
    <property type="component" value="Unassembled WGS sequence"/>
</dbReference>
<accession>A0AB34QXY6</accession>
<dbReference type="AlphaFoldDB" id="A0AB34QXY6"/>
<name>A0AB34QXY6_BACPU</name>
<dbReference type="EMBL" id="JXCL01000010">
    <property type="protein sequence ID" value="KIL22875.1"/>
    <property type="molecule type" value="Genomic_DNA"/>
</dbReference>
<reference evidence="1 2" key="1">
    <citation type="submission" date="2014-12" db="EMBL/GenBank/DDBJ databases">
        <title>Draft Genome Sequences of Five Spore-Forming Food Isolates of Bacillus pumilus.</title>
        <authorList>
            <person name="de Jong A."/>
            <person name="van Heel A.J."/>
            <person name="Montalban-Lopez M."/>
            <person name="Krawczyk A.O."/>
            <person name="Berendsen E.M."/>
            <person name="Wells-Bennik M."/>
            <person name="Kuipers O.P."/>
        </authorList>
    </citation>
    <scope>NUCLEOTIDE SEQUENCE [LARGE SCALE GENOMIC DNA]</scope>
    <source>
        <strain evidence="1 2">B4127</strain>
    </source>
</reference>
<proteinExistence type="predicted"/>
<protein>
    <submittedName>
        <fullName evidence="1">Uncharacterized protein</fullName>
    </submittedName>
</protein>
<gene>
    <name evidence="1" type="ORF">B4127_0834</name>
</gene>